<dbReference type="STRING" id="1802595.A2134_03170"/>
<evidence type="ECO:0000313" key="3">
    <source>
        <dbReference type="Proteomes" id="UP000178162"/>
    </source>
</evidence>
<reference evidence="2 3" key="1">
    <citation type="journal article" date="2016" name="Nat. Commun.">
        <title>Thousands of microbial genomes shed light on interconnected biogeochemical processes in an aquifer system.</title>
        <authorList>
            <person name="Anantharaman K."/>
            <person name="Brown C.T."/>
            <person name="Hug L.A."/>
            <person name="Sharon I."/>
            <person name="Castelle C.J."/>
            <person name="Probst A.J."/>
            <person name="Thomas B.C."/>
            <person name="Singh A."/>
            <person name="Wilkins M.J."/>
            <person name="Karaoz U."/>
            <person name="Brodie E.L."/>
            <person name="Williams K.H."/>
            <person name="Hubbard S.S."/>
            <person name="Banfield J.F."/>
        </authorList>
    </citation>
    <scope>NUCLEOTIDE SEQUENCE [LARGE SCALE GENOMIC DNA]</scope>
</reference>
<feature type="transmembrane region" description="Helical" evidence="1">
    <location>
        <begin position="29"/>
        <end position="54"/>
    </location>
</feature>
<comment type="caution">
    <text evidence="2">The sequence shown here is derived from an EMBL/GenBank/DDBJ whole genome shotgun (WGS) entry which is preliminary data.</text>
</comment>
<keyword evidence="1" id="KW-0472">Membrane</keyword>
<sequence length="229" mass="24731">MVTDGSLPTPKTLHPGIEKPPKRSFLSTISLMFAGWLIGNLIFLVTVLLAATIITAGSGLINVPYLTNIFFNKSSDQMSISHPEVSHTADSKIASLSALPEGSQWPLMEFTETELSYYLNNLIASSDHSVLKDGVIKILGNKIILKGEIAQTGAPVIFEGNININSYKGSVQIINAKVGKFDLPPALASKLLDFVLNSIGFDLEKSALPIGNIQIKDGIIVLYNIKPIR</sequence>
<proteinExistence type="predicted"/>
<name>A0A1G1WDN6_9BACT</name>
<gene>
    <name evidence="2" type="ORF">A2134_03170</name>
</gene>
<protein>
    <submittedName>
        <fullName evidence="2">Uncharacterized protein</fullName>
    </submittedName>
</protein>
<dbReference type="EMBL" id="MHCR01000016">
    <property type="protein sequence ID" value="OGY25397.1"/>
    <property type="molecule type" value="Genomic_DNA"/>
</dbReference>
<keyword evidence="1" id="KW-0812">Transmembrane</keyword>
<evidence type="ECO:0000256" key="1">
    <source>
        <dbReference type="SAM" id="Phobius"/>
    </source>
</evidence>
<dbReference type="Proteomes" id="UP000178162">
    <property type="component" value="Unassembled WGS sequence"/>
</dbReference>
<evidence type="ECO:0000313" key="2">
    <source>
        <dbReference type="EMBL" id="OGY25397.1"/>
    </source>
</evidence>
<dbReference type="AlphaFoldDB" id="A0A1G1WDN6"/>
<organism evidence="2 3">
    <name type="scientific">Candidatus Woykebacteria bacterium RBG_16_39_9b</name>
    <dbReference type="NCBI Taxonomy" id="1802595"/>
    <lineage>
        <taxon>Bacteria</taxon>
        <taxon>Candidatus Woykeibacteriota</taxon>
    </lineage>
</organism>
<keyword evidence="1" id="KW-1133">Transmembrane helix</keyword>
<accession>A0A1G1WDN6</accession>